<dbReference type="InterPro" id="IPR029044">
    <property type="entry name" value="Nucleotide-diphossugar_trans"/>
</dbReference>
<feature type="binding site" evidence="8">
    <location>
        <position position="26"/>
    </location>
    <ligand>
        <name>GTP</name>
        <dbReference type="ChEBI" id="CHEBI:37565"/>
    </ligand>
</feature>
<accession>A0A2S7USR1</accession>
<dbReference type="Pfam" id="PF12804">
    <property type="entry name" value="NTP_transf_3"/>
    <property type="match status" value="1"/>
</dbReference>
<feature type="binding site" evidence="8">
    <location>
        <position position="99"/>
    </location>
    <ligand>
        <name>Mg(2+)</name>
        <dbReference type="ChEBI" id="CHEBI:18420"/>
    </ligand>
</feature>
<dbReference type="InterPro" id="IPR013482">
    <property type="entry name" value="Molybde_CF_guanTrfase"/>
</dbReference>
<evidence type="ECO:0000256" key="3">
    <source>
        <dbReference type="ARBA" id="ARBA00022723"/>
    </source>
</evidence>
<evidence type="ECO:0000256" key="2">
    <source>
        <dbReference type="ARBA" id="ARBA00022679"/>
    </source>
</evidence>
<evidence type="ECO:0000313" key="11">
    <source>
        <dbReference type="Proteomes" id="UP000239007"/>
    </source>
</evidence>
<sequence length="197" mass="21607">MTTQTIRPFIGLILAGGDSSRMGADKALLEINGETLLQRNIALLKRIGAADVFISRNDFTEGSLPDIYPHHGPLSGIHSALFQSNLYHLSTPILVLPIDMPLLSEDLLICLVEAGLTMSSPVHYAEHPLPAFILNSSVVREYLETILSDVTAARPSRSVTRFLERIGAVQLSTTEAEKLVNTNTPEQWGDMVNNFIK</sequence>
<dbReference type="SUPFAM" id="SSF53448">
    <property type="entry name" value="Nucleotide-diphospho-sugar transferases"/>
    <property type="match status" value="1"/>
</dbReference>
<dbReference type="PANTHER" id="PTHR19136">
    <property type="entry name" value="MOLYBDENUM COFACTOR GUANYLYLTRANSFERASE"/>
    <property type="match status" value="1"/>
</dbReference>
<evidence type="ECO:0000259" key="9">
    <source>
        <dbReference type="Pfam" id="PF12804"/>
    </source>
</evidence>
<feature type="binding site" evidence="8">
    <location>
        <position position="99"/>
    </location>
    <ligand>
        <name>GTP</name>
        <dbReference type="ChEBI" id="CHEBI:37565"/>
    </ligand>
</feature>
<comment type="domain">
    <text evidence="8">The N-terminal domain determines nucleotide recognition and specific binding, while the C-terminal domain determines the specific binding to the target protein.</text>
</comment>
<comment type="similarity">
    <text evidence="8">Belongs to the MobA family.</text>
</comment>
<evidence type="ECO:0000256" key="6">
    <source>
        <dbReference type="ARBA" id="ARBA00023134"/>
    </source>
</evidence>
<keyword evidence="2 8" id="KW-0808">Transferase</keyword>
<name>A0A2S7USR1_9GAMM</name>
<keyword evidence="1 8" id="KW-0963">Cytoplasm</keyword>
<gene>
    <name evidence="8" type="primary">mobA</name>
    <name evidence="10" type="ORF">BTO11_00655</name>
</gene>
<evidence type="ECO:0000256" key="8">
    <source>
        <dbReference type="HAMAP-Rule" id="MF_00316"/>
    </source>
</evidence>
<dbReference type="PANTHER" id="PTHR19136:SF81">
    <property type="entry name" value="MOLYBDENUM COFACTOR GUANYLYLTRANSFERASE"/>
    <property type="match status" value="1"/>
</dbReference>
<dbReference type="HAMAP" id="MF_00316">
    <property type="entry name" value="MobA"/>
    <property type="match status" value="1"/>
</dbReference>
<dbReference type="GO" id="GO:0061603">
    <property type="term" value="F:molybdenum cofactor guanylyltransferase activity"/>
    <property type="evidence" value="ECO:0007669"/>
    <property type="project" value="UniProtKB-EC"/>
</dbReference>
<evidence type="ECO:0000313" key="10">
    <source>
        <dbReference type="EMBL" id="PQJ52310.1"/>
    </source>
</evidence>
<dbReference type="OrthoDB" id="9788394at2"/>
<comment type="function">
    <text evidence="8">Transfers a GMP moiety from GTP to Mo-molybdopterin (Mo-MPT) cofactor (Moco or molybdenum cofactor) to form Mo-molybdopterin guanine dinucleotide (Mo-MGD) cofactor.</text>
</comment>
<feature type="binding site" evidence="8">
    <location>
        <begin position="14"/>
        <end position="16"/>
    </location>
    <ligand>
        <name>GTP</name>
        <dbReference type="ChEBI" id="CHEBI:37565"/>
    </ligand>
</feature>
<comment type="subcellular location">
    <subcellularLocation>
        <location evidence="8">Cytoplasm</location>
    </subcellularLocation>
</comment>
<comment type="cofactor">
    <cofactor evidence="8">
        <name>Mg(2+)</name>
        <dbReference type="ChEBI" id="CHEBI:18420"/>
    </cofactor>
</comment>
<dbReference type="RefSeq" id="WP_105050769.1">
    <property type="nucleotide sequence ID" value="NZ_BMYG01000005.1"/>
</dbReference>
<comment type="catalytic activity">
    <reaction evidence="8">
        <text>Mo-molybdopterin + GTP + H(+) = Mo-molybdopterin guanine dinucleotide + diphosphate</text>
        <dbReference type="Rhea" id="RHEA:34243"/>
        <dbReference type="ChEBI" id="CHEBI:15378"/>
        <dbReference type="ChEBI" id="CHEBI:33019"/>
        <dbReference type="ChEBI" id="CHEBI:37565"/>
        <dbReference type="ChEBI" id="CHEBI:71302"/>
        <dbReference type="ChEBI" id="CHEBI:71310"/>
        <dbReference type="EC" id="2.7.7.77"/>
    </reaction>
</comment>
<comment type="subunit">
    <text evidence="8">Monomer.</text>
</comment>
<dbReference type="AlphaFoldDB" id="A0A2S7USR1"/>
<comment type="caution">
    <text evidence="10">The sequence shown here is derived from an EMBL/GenBank/DDBJ whole genome shotgun (WGS) entry which is preliminary data.</text>
</comment>
<dbReference type="GO" id="GO:0005737">
    <property type="term" value="C:cytoplasm"/>
    <property type="evidence" value="ECO:0007669"/>
    <property type="project" value="UniProtKB-SubCell"/>
</dbReference>
<keyword evidence="4 8" id="KW-0547">Nucleotide-binding</keyword>
<feature type="domain" description="MobA-like NTP transferase" evidence="9">
    <location>
        <begin position="11"/>
        <end position="152"/>
    </location>
</feature>
<evidence type="ECO:0000256" key="1">
    <source>
        <dbReference type="ARBA" id="ARBA00022490"/>
    </source>
</evidence>
<dbReference type="Proteomes" id="UP000239007">
    <property type="component" value="Unassembled WGS sequence"/>
</dbReference>
<dbReference type="Gene3D" id="3.90.550.10">
    <property type="entry name" value="Spore Coat Polysaccharide Biosynthesis Protein SpsA, Chain A"/>
    <property type="match status" value="1"/>
</dbReference>
<dbReference type="GO" id="GO:1902758">
    <property type="term" value="P:bis(molybdopterin guanine dinucleotide)molybdenum biosynthetic process"/>
    <property type="evidence" value="ECO:0007669"/>
    <property type="project" value="TreeGrafter"/>
</dbReference>
<keyword evidence="6 8" id="KW-0342">GTP-binding</keyword>
<dbReference type="CDD" id="cd02503">
    <property type="entry name" value="MobA"/>
    <property type="match status" value="1"/>
</dbReference>
<feature type="binding site" evidence="8">
    <location>
        <position position="66"/>
    </location>
    <ligand>
        <name>GTP</name>
        <dbReference type="ChEBI" id="CHEBI:37565"/>
    </ligand>
</feature>
<protein>
    <recommendedName>
        <fullName evidence="8">Molybdenum cofactor guanylyltransferase</fullName>
        <shortName evidence="8">MoCo guanylyltransferase</shortName>
        <ecNumber evidence="8">2.7.7.77</ecNumber>
    </recommendedName>
    <alternativeName>
        <fullName evidence="8">GTP:molybdopterin guanylyltransferase</fullName>
    </alternativeName>
    <alternativeName>
        <fullName evidence="8">Mo-MPT guanylyltransferase</fullName>
    </alternativeName>
    <alternativeName>
        <fullName evidence="8">Molybdopterin guanylyltransferase</fullName>
    </alternativeName>
    <alternativeName>
        <fullName evidence="8">Molybdopterin-guanine dinucleotide synthase</fullName>
        <shortName evidence="8">MGD synthase</shortName>
    </alternativeName>
</protein>
<organism evidence="10 11">
    <name type="scientific">Psychrosphaera saromensis</name>
    <dbReference type="NCBI Taxonomy" id="716813"/>
    <lineage>
        <taxon>Bacteria</taxon>
        <taxon>Pseudomonadati</taxon>
        <taxon>Pseudomonadota</taxon>
        <taxon>Gammaproteobacteria</taxon>
        <taxon>Alteromonadales</taxon>
        <taxon>Pseudoalteromonadaceae</taxon>
        <taxon>Psychrosphaera</taxon>
    </lineage>
</organism>
<comment type="caution">
    <text evidence="8">Lacks conserved residue(s) required for the propagation of feature annotation.</text>
</comment>
<dbReference type="GO" id="GO:0046872">
    <property type="term" value="F:metal ion binding"/>
    <property type="evidence" value="ECO:0007669"/>
    <property type="project" value="UniProtKB-KW"/>
</dbReference>
<proteinExistence type="inferred from homology"/>
<dbReference type="InterPro" id="IPR025877">
    <property type="entry name" value="MobA-like_NTP_Trfase"/>
</dbReference>
<evidence type="ECO:0000256" key="4">
    <source>
        <dbReference type="ARBA" id="ARBA00022741"/>
    </source>
</evidence>
<dbReference type="EMBL" id="MSCH01000003">
    <property type="protein sequence ID" value="PQJ52310.1"/>
    <property type="molecule type" value="Genomic_DNA"/>
</dbReference>
<keyword evidence="5 8" id="KW-0460">Magnesium</keyword>
<keyword evidence="7 8" id="KW-0501">Molybdenum cofactor biosynthesis</keyword>
<evidence type="ECO:0000256" key="5">
    <source>
        <dbReference type="ARBA" id="ARBA00022842"/>
    </source>
</evidence>
<dbReference type="EC" id="2.7.7.77" evidence="8"/>
<reference evidence="10 11" key="1">
    <citation type="submission" date="2016-12" db="EMBL/GenBank/DDBJ databases">
        <title>Diversity of luminous bacteria.</title>
        <authorList>
            <person name="Yoshizawa S."/>
            <person name="Kogure K."/>
        </authorList>
    </citation>
    <scope>NUCLEOTIDE SEQUENCE [LARGE SCALE GENOMIC DNA]</scope>
    <source>
        <strain evidence="10 11">SA4-48</strain>
    </source>
</reference>
<keyword evidence="3 8" id="KW-0479">Metal-binding</keyword>
<dbReference type="GO" id="GO:0005525">
    <property type="term" value="F:GTP binding"/>
    <property type="evidence" value="ECO:0007669"/>
    <property type="project" value="UniProtKB-UniRule"/>
</dbReference>
<evidence type="ECO:0000256" key="7">
    <source>
        <dbReference type="ARBA" id="ARBA00023150"/>
    </source>
</evidence>
<keyword evidence="11" id="KW-1185">Reference proteome</keyword>